<name>A0A6G7CLN7_9VIBR</name>
<dbReference type="Proteomes" id="UP000503003">
    <property type="component" value="Chromosome 1"/>
</dbReference>
<accession>A0A6G7CLN7</accession>
<dbReference type="KEGG" id="vzi:G5S32_14165"/>
<keyword evidence="2" id="KW-1185">Reference proteome</keyword>
<dbReference type="EMBL" id="CP049331">
    <property type="protein sequence ID" value="QIH43019.1"/>
    <property type="molecule type" value="Genomic_DNA"/>
</dbReference>
<protein>
    <submittedName>
        <fullName evidence="1">Type II toxin-antitoxin system RelE/ParE family toxin</fullName>
    </submittedName>
</protein>
<gene>
    <name evidence="1" type="ORF">G5S32_14165</name>
</gene>
<evidence type="ECO:0000313" key="2">
    <source>
        <dbReference type="Proteomes" id="UP000503003"/>
    </source>
</evidence>
<organism evidence="1 2">
    <name type="scientific">Vibrio ziniensis</name>
    <dbReference type="NCBI Taxonomy" id="2711221"/>
    <lineage>
        <taxon>Bacteria</taxon>
        <taxon>Pseudomonadati</taxon>
        <taxon>Pseudomonadota</taxon>
        <taxon>Gammaproteobacteria</taxon>
        <taxon>Vibrionales</taxon>
        <taxon>Vibrionaceae</taxon>
        <taxon>Vibrio</taxon>
    </lineage>
</organism>
<dbReference type="RefSeq" id="WP_165312563.1">
    <property type="nucleotide sequence ID" value="NZ_CP049331.1"/>
</dbReference>
<proteinExistence type="predicted"/>
<reference evidence="1 2" key="1">
    <citation type="submission" date="2020-02" db="EMBL/GenBank/DDBJ databases">
        <title>A complete genome of a marine bacterium Vibrio sp. ZWAL4003 isolated from the mangrove sediment with the ability to degrade polysaccharides.</title>
        <authorList>
            <person name="Wu J."/>
            <person name="Qu W."/>
            <person name="Zeng R."/>
        </authorList>
    </citation>
    <scope>NUCLEOTIDE SEQUENCE [LARGE SCALE GENOMIC DNA]</scope>
    <source>
        <strain evidence="1 2">ZWAL4003</strain>
    </source>
</reference>
<dbReference type="AlphaFoldDB" id="A0A6G7CLN7"/>
<dbReference type="Pfam" id="PF05973">
    <property type="entry name" value="Gp49"/>
    <property type="match status" value="1"/>
</dbReference>
<sequence>MSWRIEFYDGVEQTILSMPPKIQARIIRLLELIEDYGADLGEPHTKAMGEGLFEIRAKAQEGIARGLFCYRDGRNIIILHAFVKKSLKTPNKDIKLAKNRMKEVKYEWITISKK</sequence>
<evidence type="ECO:0000313" key="1">
    <source>
        <dbReference type="EMBL" id="QIH43019.1"/>
    </source>
</evidence>
<dbReference type="InterPro" id="IPR009241">
    <property type="entry name" value="HigB-like"/>
</dbReference>